<dbReference type="EMBL" id="QJJQ01000013">
    <property type="protein sequence ID" value="PXW84892.1"/>
    <property type="molecule type" value="Genomic_DNA"/>
</dbReference>
<evidence type="ECO:0000256" key="2">
    <source>
        <dbReference type="ARBA" id="ARBA00022679"/>
    </source>
</evidence>
<keyword evidence="2 4" id="KW-0808">Transferase</keyword>
<name>A0A2V3VSL2_9BACI</name>
<sequence>MSDHYYSTNPQSQNVTETNDYIVRNHSFTFTSASGVFSKKGIDFGTRLLIETFEIPEVEGAVLDLGCGYGPIGITLAYHYEERSFVMVDVNERAISLAKKNANQNNSTNVVIKQSDGFTNIAEQSFAAIITNPPIRAGKKVINRLFAESSNHLVNGGELWIVVQKKQGAPSVIKYLQSIFHDVDVVTRKKGYYIICAKN</sequence>
<dbReference type="GO" id="GO:0032259">
    <property type="term" value="P:methylation"/>
    <property type="evidence" value="ECO:0007669"/>
    <property type="project" value="UniProtKB-KW"/>
</dbReference>
<keyword evidence="5" id="KW-1185">Reference proteome</keyword>
<keyword evidence="1 4" id="KW-0489">Methyltransferase</keyword>
<dbReference type="OrthoDB" id="9764961at2"/>
<dbReference type="Pfam" id="PF05175">
    <property type="entry name" value="MTS"/>
    <property type="match status" value="1"/>
</dbReference>
<proteinExistence type="predicted"/>
<evidence type="ECO:0000256" key="1">
    <source>
        <dbReference type="ARBA" id="ARBA00022603"/>
    </source>
</evidence>
<organism evidence="4 5">
    <name type="scientific">Pseudogracilibacillus auburnensis</name>
    <dbReference type="NCBI Taxonomy" id="1494959"/>
    <lineage>
        <taxon>Bacteria</taxon>
        <taxon>Bacillati</taxon>
        <taxon>Bacillota</taxon>
        <taxon>Bacilli</taxon>
        <taxon>Bacillales</taxon>
        <taxon>Bacillaceae</taxon>
        <taxon>Pseudogracilibacillus</taxon>
    </lineage>
</organism>
<evidence type="ECO:0000313" key="5">
    <source>
        <dbReference type="Proteomes" id="UP000247978"/>
    </source>
</evidence>
<dbReference type="InterPro" id="IPR029063">
    <property type="entry name" value="SAM-dependent_MTases_sf"/>
</dbReference>
<dbReference type="InterPro" id="IPR007848">
    <property type="entry name" value="Small_mtfrase_dom"/>
</dbReference>
<gene>
    <name evidence="4" type="ORF">DFR56_113137</name>
</gene>
<dbReference type="InterPro" id="IPR046977">
    <property type="entry name" value="RsmC/RlmG"/>
</dbReference>
<evidence type="ECO:0000259" key="3">
    <source>
        <dbReference type="Pfam" id="PF05175"/>
    </source>
</evidence>
<accession>A0A2V3VSL2</accession>
<dbReference type="SUPFAM" id="SSF53335">
    <property type="entry name" value="S-adenosyl-L-methionine-dependent methyltransferases"/>
    <property type="match status" value="1"/>
</dbReference>
<dbReference type="PANTHER" id="PTHR47816">
    <property type="entry name" value="RIBOSOMAL RNA SMALL SUBUNIT METHYLTRANSFERASE C"/>
    <property type="match status" value="1"/>
</dbReference>
<comment type="caution">
    <text evidence="4">The sequence shown here is derived from an EMBL/GenBank/DDBJ whole genome shotgun (WGS) entry which is preliminary data.</text>
</comment>
<dbReference type="RefSeq" id="WP_110396567.1">
    <property type="nucleotide sequence ID" value="NZ_JBHUHB010000001.1"/>
</dbReference>
<dbReference type="Proteomes" id="UP000247978">
    <property type="component" value="Unassembled WGS sequence"/>
</dbReference>
<feature type="domain" description="Methyltransferase small" evidence="3">
    <location>
        <begin position="28"/>
        <end position="195"/>
    </location>
</feature>
<dbReference type="PANTHER" id="PTHR47816:SF4">
    <property type="entry name" value="RIBOSOMAL RNA SMALL SUBUNIT METHYLTRANSFERASE C"/>
    <property type="match status" value="1"/>
</dbReference>
<dbReference type="AlphaFoldDB" id="A0A2V3VSL2"/>
<evidence type="ECO:0000313" key="4">
    <source>
        <dbReference type="EMBL" id="PXW84892.1"/>
    </source>
</evidence>
<protein>
    <submittedName>
        <fullName evidence="4">16S rRNA m(2)G 1207 methyltransferase</fullName>
    </submittedName>
</protein>
<dbReference type="CDD" id="cd02440">
    <property type="entry name" value="AdoMet_MTases"/>
    <property type="match status" value="1"/>
</dbReference>
<reference evidence="4 5" key="1">
    <citation type="submission" date="2018-05" db="EMBL/GenBank/DDBJ databases">
        <title>Genomic Encyclopedia of Type Strains, Phase IV (KMG-IV): sequencing the most valuable type-strain genomes for metagenomic binning, comparative biology and taxonomic classification.</title>
        <authorList>
            <person name="Goeker M."/>
        </authorList>
    </citation>
    <scope>NUCLEOTIDE SEQUENCE [LARGE SCALE GENOMIC DNA]</scope>
    <source>
        <strain evidence="4 5">DSM 28556</strain>
    </source>
</reference>
<dbReference type="GO" id="GO:0008757">
    <property type="term" value="F:S-adenosylmethionine-dependent methyltransferase activity"/>
    <property type="evidence" value="ECO:0007669"/>
    <property type="project" value="InterPro"/>
</dbReference>
<dbReference type="Gene3D" id="3.40.50.150">
    <property type="entry name" value="Vaccinia Virus protein VP39"/>
    <property type="match status" value="1"/>
</dbReference>